<name>A0A517TF42_9PLAN</name>
<dbReference type="InterPro" id="IPR001714">
    <property type="entry name" value="Pept_M24_MAP"/>
</dbReference>
<evidence type="ECO:0000256" key="2">
    <source>
        <dbReference type="ARBA" id="ARBA00022438"/>
    </source>
</evidence>
<dbReference type="GO" id="GO:0046872">
    <property type="term" value="F:metal ion binding"/>
    <property type="evidence" value="ECO:0007669"/>
    <property type="project" value="UniProtKB-UniRule"/>
</dbReference>
<feature type="binding site" evidence="6">
    <location>
        <position position="87"/>
    </location>
    <ligand>
        <name>substrate</name>
    </ligand>
</feature>
<keyword evidence="10" id="KW-1185">Reference proteome</keyword>
<dbReference type="GO" id="GO:0006508">
    <property type="term" value="P:proteolysis"/>
    <property type="evidence" value="ECO:0007669"/>
    <property type="project" value="UniProtKB-KW"/>
</dbReference>
<evidence type="ECO:0000313" key="10">
    <source>
        <dbReference type="Proteomes" id="UP000319976"/>
    </source>
</evidence>
<dbReference type="InterPro" id="IPR002467">
    <property type="entry name" value="Pept_M24A_MAP1"/>
</dbReference>
<accession>A0A517TF42</accession>
<dbReference type="Gene3D" id="3.90.230.10">
    <property type="entry name" value="Creatinase/methionine aminopeptidase superfamily"/>
    <property type="match status" value="1"/>
</dbReference>
<dbReference type="KEGG" id="chya:V22_42590"/>
<organism evidence="9 10">
    <name type="scientific">Calycomorphotria hydatis</name>
    <dbReference type="NCBI Taxonomy" id="2528027"/>
    <lineage>
        <taxon>Bacteria</taxon>
        <taxon>Pseudomonadati</taxon>
        <taxon>Planctomycetota</taxon>
        <taxon>Planctomycetia</taxon>
        <taxon>Planctomycetales</taxon>
        <taxon>Planctomycetaceae</taxon>
        <taxon>Calycomorphotria</taxon>
    </lineage>
</organism>
<gene>
    <name evidence="9" type="primary">map_2</name>
    <name evidence="6" type="synonym">map</name>
    <name evidence="9" type="ORF">V22_42590</name>
</gene>
<dbReference type="PROSITE" id="PS00680">
    <property type="entry name" value="MAP_1"/>
    <property type="match status" value="1"/>
</dbReference>
<evidence type="ECO:0000256" key="3">
    <source>
        <dbReference type="ARBA" id="ARBA00022670"/>
    </source>
</evidence>
<dbReference type="OrthoDB" id="9802055at2"/>
<dbReference type="HAMAP" id="MF_01974">
    <property type="entry name" value="MetAP_1"/>
    <property type="match status" value="1"/>
</dbReference>
<evidence type="ECO:0000259" key="8">
    <source>
        <dbReference type="Pfam" id="PF00557"/>
    </source>
</evidence>
<comment type="similarity">
    <text evidence="6">Belongs to the peptidase M24A family. Methionine aminopeptidase type 1 subfamily.</text>
</comment>
<dbReference type="EC" id="3.4.11.18" evidence="6 7"/>
<comment type="subunit">
    <text evidence="6">Monomer.</text>
</comment>
<feature type="binding site" evidence="6">
    <location>
        <position position="213"/>
    </location>
    <ligand>
        <name>a divalent metal cation</name>
        <dbReference type="ChEBI" id="CHEBI:60240"/>
        <label>2</label>
        <note>catalytic</note>
    </ligand>
</feature>
<sequence length="271" mass="30169">MKMIPQATKTPIPIYSVDEVQMLRRACEFNATLLDYLREYVVPGVTTGELDRLAYEYTIEHGHTPACLGYKGFPKTLCTSVNDVVCHGIPDDNQMLQSGDIINIDATTIVDGWYGDSSETFLVGDCTPAARRLVQITFDAMHIGIRAARPYGTVFDIGRAIYMYAKYHGYSVVREYQGHGVGTEFHQEPGVPHYPHPAGAKETLLPGMTFTIEPMLNQGVWRTKKDSKDGWTVRTKDGRLSAQFEHTVVMTEDGAEILTQAPYGPLPGSRF</sequence>
<dbReference type="NCBIfam" id="TIGR00500">
    <property type="entry name" value="met_pdase_I"/>
    <property type="match status" value="1"/>
</dbReference>
<dbReference type="GO" id="GO:0004239">
    <property type="term" value="F:initiator methionyl aminopeptidase activity"/>
    <property type="evidence" value="ECO:0007669"/>
    <property type="project" value="UniProtKB-UniRule"/>
</dbReference>
<comment type="catalytic activity">
    <reaction evidence="6 7">
        <text>Release of N-terminal amino acids, preferentially methionine, from peptides and arylamides.</text>
        <dbReference type="EC" id="3.4.11.18"/>
    </reaction>
</comment>
<feature type="binding site" evidence="6">
    <location>
        <position position="105"/>
    </location>
    <ligand>
        <name>a divalent metal cation</name>
        <dbReference type="ChEBI" id="CHEBI:60240"/>
        <label>1</label>
    </ligand>
</feature>
<comment type="cofactor">
    <cofactor evidence="6">
        <name>Co(2+)</name>
        <dbReference type="ChEBI" id="CHEBI:48828"/>
    </cofactor>
    <cofactor evidence="6">
        <name>Zn(2+)</name>
        <dbReference type="ChEBI" id="CHEBI:29105"/>
    </cofactor>
    <cofactor evidence="6">
        <name>Mn(2+)</name>
        <dbReference type="ChEBI" id="CHEBI:29035"/>
    </cofactor>
    <cofactor evidence="6">
        <name>Fe(2+)</name>
        <dbReference type="ChEBI" id="CHEBI:29033"/>
    </cofactor>
    <text evidence="6">Binds 2 divalent metal cations per subunit. Has a high-affinity and a low affinity metal-binding site. The true nature of the physiological cofactor is under debate. The enzyme is active with cobalt, zinc, manganese or divalent iron ions. Most likely, methionine aminopeptidases function as mononuclear Fe(2+)-metalloproteases under physiological conditions, and the catalytically relevant metal-binding site has been assigned to the histidine-containing high-affinity site.</text>
</comment>
<dbReference type="AlphaFoldDB" id="A0A517TF42"/>
<dbReference type="InterPro" id="IPR000994">
    <property type="entry name" value="Pept_M24"/>
</dbReference>
<feature type="binding site" evidence="6">
    <location>
        <position position="116"/>
    </location>
    <ligand>
        <name>a divalent metal cation</name>
        <dbReference type="ChEBI" id="CHEBI:60240"/>
        <label>1</label>
    </ligand>
</feature>
<dbReference type="InterPro" id="IPR036005">
    <property type="entry name" value="Creatinase/aminopeptidase-like"/>
</dbReference>
<dbReference type="PANTHER" id="PTHR43330">
    <property type="entry name" value="METHIONINE AMINOPEPTIDASE"/>
    <property type="match status" value="1"/>
</dbReference>
<comment type="function">
    <text evidence="1 6">Removes the N-terminal methionine from nascent proteins. The N-terminal methionine is often cleaved when the second residue in the primary sequence is small and uncharged (Met-Ala-, Cys, Gly, Pro, Ser, Thr, or Val). Requires deformylation of the N(alpha)-formylated initiator methionine before it can be hydrolyzed.</text>
</comment>
<feature type="domain" description="Peptidase M24" evidence="8">
    <location>
        <begin position="22"/>
        <end position="252"/>
    </location>
</feature>
<dbReference type="GO" id="GO:0005829">
    <property type="term" value="C:cytosol"/>
    <property type="evidence" value="ECO:0007669"/>
    <property type="project" value="TreeGrafter"/>
</dbReference>
<feature type="binding site" evidence="6">
    <location>
        <position position="116"/>
    </location>
    <ligand>
        <name>a divalent metal cation</name>
        <dbReference type="ChEBI" id="CHEBI:60240"/>
        <label>2</label>
        <note>catalytic</note>
    </ligand>
</feature>
<protein>
    <recommendedName>
        <fullName evidence="6 7">Methionine aminopeptidase</fullName>
        <shortName evidence="6">MAP</shortName>
        <shortName evidence="6">MetAP</shortName>
        <ecNumber evidence="6 7">3.4.11.18</ecNumber>
    </recommendedName>
    <alternativeName>
        <fullName evidence="6">Peptidase M</fullName>
    </alternativeName>
</protein>
<proteinExistence type="inferred from homology"/>
<dbReference type="Proteomes" id="UP000319976">
    <property type="component" value="Chromosome"/>
</dbReference>
<evidence type="ECO:0000256" key="1">
    <source>
        <dbReference type="ARBA" id="ARBA00002521"/>
    </source>
</evidence>
<dbReference type="Pfam" id="PF00557">
    <property type="entry name" value="Peptidase_M24"/>
    <property type="match status" value="1"/>
</dbReference>
<keyword evidence="3 6" id="KW-0645">Protease</keyword>
<evidence type="ECO:0000256" key="4">
    <source>
        <dbReference type="ARBA" id="ARBA00022723"/>
    </source>
</evidence>
<dbReference type="SUPFAM" id="SSF55920">
    <property type="entry name" value="Creatinase/aminopeptidase"/>
    <property type="match status" value="1"/>
</dbReference>
<evidence type="ECO:0000256" key="5">
    <source>
        <dbReference type="ARBA" id="ARBA00022801"/>
    </source>
</evidence>
<dbReference type="PRINTS" id="PR00599">
    <property type="entry name" value="MAPEPTIDASE"/>
</dbReference>
<feature type="binding site" evidence="6">
    <location>
        <position position="186"/>
    </location>
    <ligand>
        <name>substrate</name>
    </ligand>
</feature>
<feature type="binding site" evidence="6">
    <location>
        <position position="245"/>
    </location>
    <ligand>
        <name>a divalent metal cation</name>
        <dbReference type="ChEBI" id="CHEBI:60240"/>
        <label>1</label>
    </ligand>
</feature>
<reference evidence="9 10" key="1">
    <citation type="submission" date="2019-02" db="EMBL/GenBank/DDBJ databases">
        <title>Deep-cultivation of Planctomycetes and their phenomic and genomic characterization uncovers novel biology.</title>
        <authorList>
            <person name="Wiegand S."/>
            <person name="Jogler M."/>
            <person name="Boedeker C."/>
            <person name="Pinto D."/>
            <person name="Vollmers J."/>
            <person name="Rivas-Marin E."/>
            <person name="Kohn T."/>
            <person name="Peeters S.H."/>
            <person name="Heuer A."/>
            <person name="Rast P."/>
            <person name="Oberbeckmann S."/>
            <person name="Bunk B."/>
            <person name="Jeske O."/>
            <person name="Meyerdierks A."/>
            <person name="Storesund J.E."/>
            <person name="Kallscheuer N."/>
            <person name="Luecker S."/>
            <person name="Lage O.M."/>
            <person name="Pohl T."/>
            <person name="Merkel B.J."/>
            <person name="Hornburger P."/>
            <person name="Mueller R.-W."/>
            <person name="Bruemmer F."/>
            <person name="Labrenz M."/>
            <person name="Spormann A.M."/>
            <person name="Op den Camp H."/>
            <person name="Overmann J."/>
            <person name="Amann R."/>
            <person name="Jetten M.S.M."/>
            <person name="Mascher T."/>
            <person name="Medema M.H."/>
            <person name="Devos D.P."/>
            <person name="Kaster A.-K."/>
            <person name="Ovreas L."/>
            <person name="Rohde M."/>
            <person name="Galperin M.Y."/>
            <person name="Jogler C."/>
        </authorList>
    </citation>
    <scope>NUCLEOTIDE SEQUENCE [LARGE SCALE GENOMIC DNA]</scope>
    <source>
        <strain evidence="9 10">V22</strain>
    </source>
</reference>
<dbReference type="GO" id="GO:0070006">
    <property type="term" value="F:metalloaminopeptidase activity"/>
    <property type="evidence" value="ECO:0007669"/>
    <property type="project" value="UniProtKB-UniRule"/>
</dbReference>
<dbReference type="CDD" id="cd01086">
    <property type="entry name" value="MetAP1"/>
    <property type="match status" value="1"/>
</dbReference>
<evidence type="ECO:0000313" key="9">
    <source>
        <dbReference type="EMBL" id="QDT66987.1"/>
    </source>
</evidence>
<dbReference type="EMBL" id="CP036316">
    <property type="protein sequence ID" value="QDT66987.1"/>
    <property type="molecule type" value="Genomic_DNA"/>
</dbReference>
<evidence type="ECO:0000256" key="7">
    <source>
        <dbReference type="RuleBase" id="RU003653"/>
    </source>
</evidence>
<keyword evidence="4 6" id="KW-0479">Metal-binding</keyword>
<feature type="binding site" evidence="6">
    <location>
        <position position="245"/>
    </location>
    <ligand>
        <name>a divalent metal cation</name>
        <dbReference type="ChEBI" id="CHEBI:60240"/>
        <label>2</label>
        <note>catalytic</note>
    </ligand>
</feature>
<evidence type="ECO:0000256" key="6">
    <source>
        <dbReference type="HAMAP-Rule" id="MF_01974"/>
    </source>
</evidence>
<keyword evidence="2 6" id="KW-0031">Aminopeptidase</keyword>
<dbReference type="PANTHER" id="PTHR43330:SF27">
    <property type="entry name" value="METHIONINE AMINOPEPTIDASE"/>
    <property type="match status" value="1"/>
</dbReference>
<feature type="binding site" evidence="6">
    <location>
        <position position="179"/>
    </location>
    <ligand>
        <name>a divalent metal cation</name>
        <dbReference type="ChEBI" id="CHEBI:60240"/>
        <label>2</label>
        <note>catalytic</note>
    </ligand>
</feature>
<keyword evidence="5 6" id="KW-0378">Hydrolase</keyword>